<dbReference type="GO" id="GO:0030154">
    <property type="term" value="P:cell differentiation"/>
    <property type="evidence" value="ECO:0007669"/>
    <property type="project" value="TreeGrafter"/>
</dbReference>
<accession>A0A8B7NUW7</accession>
<evidence type="ECO:0000256" key="6">
    <source>
        <dbReference type="RuleBase" id="RU000682"/>
    </source>
</evidence>
<dbReference type="GO" id="GO:0000981">
    <property type="term" value="F:DNA-binding transcription factor activity, RNA polymerase II-specific"/>
    <property type="evidence" value="ECO:0007669"/>
    <property type="project" value="InterPro"/>
</dbReference>
<feature type="DNA-binding region" description="Homeobox" evidence="5">
    <location>
        <begin position="212"/>
        <end position="271"/>
    </location>
</feature>
<dbReference type="OrthoDB" id="6159439at2759"/>
<dbReference type="Proteomes" id="UP000694843">
    <property type="component" value="Unplaced"/>
</dbReference>
<dbReference type="SMART" id="SM00389">
    <property type="entry name" value="HOX"/>
    <property type="match status" value="1"/>
</dbReference>
<dbReference type="PANTHER" id="PTHR24340:SF82">
    <property type="entry name" value="HOMEOBOX PROTEIN VND"/>
    <property type="match status" value="1"/>
</dbReference>
<dbReference type="PROSITE" id="PS50071">
    <property type="entry name" value="HOMEOBOX_2"/>
    <property type="match status" value="1"/>
</dbReference>
<dbReference type="Gene3D" id="1.10.10.60">
    <property type="entry name" value="Homeodomain-like"/>
    <property type="match status" value="1"/>
</dbReference>
<dbReference type="Pfam" id="PF00046">
    <property type="entry name" value="Homeodomain"/>
    <property type="match status" value="1"/>
</dbReference>
<dbReference type="PANTHER" id="PTHR24340">
    <property type="entry name" value="HOMEOBOX PROTEIN NKX"/>
    <property type="match status" value="1"/>
</dbReference>
<feature type="compositionally biased region" description="Basic and acidic residues" evidence="7">
    <location>
        <begin position="197"/>
        <end position="208"/>
    </location>
</feature>
<dbReference type="PROSITE" id="PS00027">
    <property type="entry name" value="HOMEOBOX_1"/>
    <property type="match status" value="1"/>
</dbReference>
<sequence>MLTEKSSEVCPRVSGTHMFSVDNILSGRIRCDKDMAVQYKTSLPPDQFAQEPEVIGATTRNFQVKLEANGSSKSTSCKRKIQKVYPLHSETADYHTSAAGRCSQPPTIFPHSAEATLHNGKMDEPVGDGAYYCGTEPSPHSPPSPFYDSGVSDSDSPSCQDPKCLEPALGFAAAGTESREACDMGEFIVVDTLSEDETGKPDGELGPEKKRKKKRRVLFSKQQTRELERRFFCSYYISPQERDALAKELQMDPDQVKIWFQNHRYKMKKLQKENGDRGFTMPIPHIRGGPYPTLIRDMRRPELIKDGLYYDAAKEHALGDYIRDTRLFDAAKTLNPAFFSAPGHPKHVVSLNRIMPAYSAPVMPLAHTYPYDISFQNYYLNPSAPLLGQGQNPLARVPINPPLPGLTHSLPSVPQHPIFANSLHFVY</sequence>
<keyword evidence="4 5" id="KW-0539">Nucleus</keyword>
<keyword evidence="2 5" id="KW-0238">DNA-binding</keyword>
<evidence type="ECO:0000259" key="8">
    <source>
        <dbReference type="PROSITE" id="PS50071"/>
    </source>
</evidence>
<dbReference type="InterPro" id="IPR050394">
    <property type="entry name" value="Homeobox_NK-like"/>
</dbReference>
<name>A0A8B7NUW7_HYAAZ</name>
<dbReference type="CDD" id="cd00086">
    <property type="entry name" value="homeodomain"/>
    <property type="match status" value="1"/>
</dbReference>
<evidence type="ECO:0000256" key="7">
    <source>
        <dbReference type="SAM" id="MobiDB-lite"/>
    </source>
</evidence>
<evidence type="ECO:0000313" key="9">
    <source>
        <dbReference type="Proteomes" id="UP000694843"/>
    </source>
</evidence>
<dbReference type="InterPro" id="IPR009057">
    <property type="entry name" value="Homeodomain-like_sf"/>
</dbReference>
<evidence type="ECO:0000256" key="4">
    <source>
        <dbReference type="ARBA" id="ARBA00023242"/>
    </source>
</evidence>
<proteinExistence type="predicted"/>
<evidence type="ECO:0000256" key="3">
    <source>
        <dbReference type="ARBA" id="ARBA00023155"/>
    </source>
</evidence>
<evidence type="ECO:0000256" key="5">
    <source>
        <dbReference type="PROSITE-ProRule" id="PRU00108"/>
    </source>
</evidence>
<evidence type="ECO:0000313" key="10">
    <source>
        <dbReference type="RefSeq" id="XP_018017559.1"/>
    </source>
</evidence>
<dbReference type="KEGG" id="hazt:108674160"/>
<evidence type="ECO:0000256" key="1">
    <source>
        <dbReference type="ARBA" id="ARBA00004123"/>
    </source>
</evidence>
<dbReference type="InterPro" id="IPR017970">
    <property type="entry name" value="Homeobox_CS"/>
</dbReference>
<dbReference type="InterPro" id="IPR001356">
    <property type="entry name" value="HD"/>
</dbReference>
<comment type="subcellular location">
    <subcellularLocation>
        <location evidence="1 5 6">Nucleus</location>
    </subcellularLocation>
</comment>
<dbReference type="GO" id="GO:0005634">
    <property type="term" value="C:nucleus"/>
    <property type="evidence" value="ECO:0007669"/>
    <property type="project" value="UniProtKB-SubCell"/>
</dbReference>
<dbReference type="GO" id="GO:0000978">
    <property type="term" value="F:RNA polymerase II cis-regulatory region sequence-specific DNA binding"/>
    <property type="evidence" value="ECO:0007669"/>
    <property type="project" value="TreeGrafter"/>
</dbReference>
<gene>
    <name evidence="10" type="primary">LOC108674160</name>
</gene>
<feature type="region of interest" description="Disordered" evidence="7">
    <location>
        <begin position="129"/>
        <end position="159"/>
    </location>
</feature>
<feature type="domain" description="Homeobox" evidence="8">
    <location>
        <begin position="210"/>
        <end position="270"/>
    </location>
</feature>
<dbReference type="GeneID" id="108674160"/>
<dbReference type="RefSeq" id="XP_018017559.1">
    <property type="nucleotide sequence ID" value="XM_018162070.2"/>
</dbReference>
<organism evidence="9 10">
    <name type="scientific">Hyalella azteca</name>
    <name type="common">Amphipod</name>
    <dbReference type="NCBI Taxonomy" id="294128"/>
    <lineage>
        <taxon>Eukaryota</taxon>
        <taxon>Metazoa</taxon>
        <taxon>Ecdysozoa</taxon>
        <taxon>Arthropoda</taxon>
        <taxon>Crustacea</taxon>
        <taxon>Multicrustacea</taxon>
        <taxon>Malacostraca</taxon>
        <taxon>Eumalacostraca</taxon>
        <taxon>Peracarida</taxon>
        <taxon>Amphipoda</taxon>
        <taxon>Senticaudata</taxon>
        <taxon>Talitrida</taxon>
        <taxon>Talitroidea</taxon>
        <taxon>Hyalellidae</taxon>
        <taxon>Hyalella</taxon>
    </lineage>
</organism>
<dbReference type="AlphaFoldDB" id="A0A8B7NUW7"/>
<evidence type="ECO:0000256" key="2">
    <source>
        <dbReference type="ARBA" id="ARBA00023125"/>
    </source>
</evidence>
<keyword evidence="3 5" id="KW-0371">Homeobox</keyword>
<dbReference type="SUPFAM" id="SSF46689">
    <property type="entry name" value="Homeodomain-like"/>
    <property type="match status" value="1"/>
</dbReference>
<keyword evidence="9" id="KW-1185">Reference proteome</keyword>
<feature type="region of interest" description="Disordered" evidence="7">
    <location>
        <begin position="193"/>
        <end position="216"/>
    </location>
</feature>
<reference evidence="10" key="1">
    <citation type="submission" date="2025-08" db="UniProtKB">
        <authorList>
            <consortium name="RefSeq"/>
        </authorList>
    </citation>
    <scope>IDENTIFICATION</scope>
    <source>
        <tissue evidence="10">Whole organism</tissue>
    </source>
</reference>
<protein>
    <submittedName>
        <fullName evidence="10">Homeobox protein Hox-A9</fullName>
    </submittedName>
</protein>